<dbReference type="PANTHER" id="PTHR24123:SF74">
    <property type="entry name" value="ANKYRIN 3"/>
    <property type="match status" value="1"/>
</dbReference>
<accession>A0A7K5SUY8</accession>
<dbReference type="PANTHER" id="PTHR24123">
    <property type="entry name" value="ANKYRIN REPEAT-CONTAINING"/>
    <property type="match status" value="1"/>
</dbReference>
<dbReference type="Gene3D" id="1.10.533.10">
    <property type="entry name" value="Death Domain, Fas"/>
    <property type="match status" value="1"/>
</dbReference>
<protein>
    <submittedName>
        <fullName evidence="5">ANK3 protein</fullName>
    </submittedName>
</protein>
<feature type="non-terminal residue" evidence="5">
    <location>
        <position position="1"/>
    </location>
</feature>
<evidence type="ECO:0000313" key="5">
    <source>
        <dbReference type="EMBL" id="NWT95917.1"/>
    </source>
</evidence>
<feature type="compositionally biased region" description="Polar residues" evidence="3">
    <location>
        <begin position="422"/>
        <end position="433"/>
    </location>
</feature>
<dbReference type="SUPFAM" id="SSF47986">
    <property type="entry name" value="DEATH domain"/>
    <property type="match status" value="1"/>
</dbReference>
<feature type="compositionally biased region" description="Basic and acidic residues" evidence="3">
    <location>
        <begin position="234"/>
        <end position="267"/>
    </location>
</feature>
<feature type="compositionally biased region" description="Basic and acidic residues" evidence="3">
    <location>
        <begin position="384"/>
        <end position="394"/>
    </location>
</feature>
<dbReference type="Proteomes" id="UP000524542">
    <property type="component" value="Unassembled WGS sequence"/>
</dbReference>
<dbReference type="InterPro" id="IPR051165">
    <property type="entry name" value="Multifunctional_ANK_Repeat"/>
</dbReference>
<feature type="region of interest" description="Disordered" evidence="3">
    <location>
        <begin position="171"/>
        <end position="212"/>
    </location>
</feature>
<evidence type="ECO:0000259" key="4">
    <source>
        <dbReference type="PROSITE" id="PS50017"/>
    </source>
</evidence>
<keyword evidence="1" id="KW-0677">Repeat</keyword>
<evidence type="ECO:0000256" key="3">
    <source>
        <dbReference type="SAM" id="MobiDB-lite"/>
    </source>
</evidence>
<feature type="region of interest" description="Disordered" evidence="3">
    <location>
        <begin position="231"/>
        <end position="267"/>
    </location>
</feature>
<keyword evidence="6" id="KW-1185">Reference proteome</keyword>
<organism evidence="5 6">
    <name type="scientific">Urocynchramus pylzowi</name>
    <dbReference type="NCBI Taxonomy" id="571890"/>
    <lineage>
        <taxon>Eukaryota</taxon>
        <taxon>Metazoa</taxon>
        <taxon>Chordata</taxon>
        <taxon>Craniata</taxon>
        <taxon>Vertebrata</taxon>
        <taxon>Euteleostomi</taxon>
        <taxon>Archelosauria</taxon>
        <taxon>Archosauria</taxon>
        <taxon>Dinosauria</taxon>
        <taxon>Saurischia</taxon>
        <taxon>Theropoda</taxon>
        <taxon>Coelurosauria</taxon>
        <taxon>Aves</taxon>
        <taxon>Neognathae</taxon>
        <taxon>Neoaves</taxon>
        <taxon>Telluraves</taxon>
        <taxon>Australaves</taxon>
        <taxon>Passeriformes</taxon>
        <taxon>Passeroidea</taxon>
        <taxon>Fringillidae</taxon>
        <taxon>Urocynchramus</taxon>
    </lineage>
</organism>
<dbReference type="PROSITE" id="PS50017">
    <property type="entry name" value="DEATH_DOMAIN"/>
    <property type="match status" value="1"/>
</dbReference>
<feature type="non-terminal residue" evidence="5">
    <location>
        <position position="580"/>
    </location>
</feature>
<dbReference type="FunFam" id="1.10.533.10:FF:000002">
    <property type="entry name" value="Ankyrin-3 isoform 2"/>
    <property type="match status" value="1"/>
</dbReference>
<feature type="compositionally biased region" description="Polar residues" evidence="3">
    <location>
        <begin position="360"/>
        <end position="370"/>
    </location>
</feature>
<evidence type="ECO:0000313" key="6">
    <source>
        <dbReference type="Proteomes" id="UP000524542"/>
    </source>
</evidence>
<evidence type="ECO:0000256" key="1">
    <source>
        <dbReference type="ARBA" id="ARBA00022737"/>
    </source>
</evidence>
<reference evidence="5 6" key="1">
    <citation type="submission" date="2019-09" db="EMBL/GenBank/DDBJ databases">
        <title>Bird 10,000 Genomes (B10K) Project - Family phase.</title>
        <authorList>
            <person name="Zhang G."/>
        </authorList>
    </citation>
    <scope>NUCLEOTIDE SEQUENCE [LARGE SCALE GENOMIC DNA]</scope>
    <source>
        <strain evidence="5">B10K-DU-012-38</strain>
        <tissue evidence="5">Muscle</tissue>
    </source>
</reference>
<keyword evidence="2" id="KW-0040">ANK repeat</keyword>
<dbReference type="AlphaFoldDB" id="A0A7K5SUY8"/>
<proteinExistence type="predicted"/>
<dbReference type="InterPro" id="IPR011029">
    <property type="entry name" value="DEATH-like_dom_sf"/>
</dbReference>
<sequence length="580" mass="64287">PQSPCERTDIRMAIVADHLGLSWTELARELNFSVDEINQIRVENPNSLIAQSFMLLKKWVTRDGKNATTDALTSVLTKINRIDIVTLLEGPIFDYGNISGTRSFADENNVFHDPIDGYPSIQVELETPTGLRFVPPAPLQQDDFLSDTSSLESPLRTPSRLSDVLVTSQGHVDGTAAAPPVVTEEDTSLDDSKVDFSVPREGTPKDISVGESQLEEVDLKDFPRYLGSYGGISKEAKQRQSEETSERGVRTEQPEREKSGTDEDMTAEKFKSLFEDIHLEEGAESEEMTEERVWSILKGVQQAEREMSSIAGWQPDSSSEAPTSGRRIGGSLLDRSDESSDQCRDSVTSYVKGEAGKPETNGSLSESTSEAKTKSYIQEALNDVGKHSDKEALKTKSQISSGTDEQTLSSTAYQKSLEETSKPTTEGSKTSVPVSVKKMVWSTSEDGKPRTSIQEEEGAVMSEQKVQKTGKTLSMITSECSDSDSEIESDSSSGEEQRITTRVYRRRLILKGEEAKNIPGESVTEEQFTDEEGNVITRKITRKVVRRVVIPHERKVGEMQGEAYKVKTKKEVRHVEKKSY</sequence>
<dbReference type="SMART" id="SM00005">
    <property type="entry name" value="DEATH"/>
    <property type="match status" value="1"/>
</dbReference>
<name>A0A7K5SUY8_9FRIN</name>
<dbReference type="InterPro" id="IPR000488">
    <property type="entry name" value="Death_dom"/>
</dbReference>
<gene>
    <name evidence="5" type="primary">Ank3_1</name>
    <name evidence="5" type="ORF">UROPYL_R12250</name>
</gene>
<feature type="domain" description="Death" evidence="4">
    <location>
        <begin position="8"/>
        <end position="92"/>
    </location>
</feature>
<feature type="compositionally biased region" description="Polar residues" evidence="3">
    <location>
        <begin position="467"/>
        <end position="477"/>
    </location>
</feature>
<evidence type="ECO:0000256" key="2">
    <source>
        <dbReference type="ARBA" id="ARBA00023043"/>
    </source>
</evidence>
<comment type="caution">
    <text evidence="5">The sequence shown here is derived from an EMBL/GenBank/DDBJ whole genome shotgun (WGS) entry which is preliminary data.</text>
</comment>
<dbReference type="Pfam" id="PF00531">
    <property type="entry name" value="Death"/>
    <property type="match status" value="1"/>
</dbReference>
<dbReference type="GO" id="GO:0007165">
    <property type="term" value="P:signal transduction"/>
    <property type="evidence" value="ECO:0007669"/>
    <property type="project" value="InterPro"/>
</dbReference>
<feature type="region of interest" description="Disordered" evidence="3">
    <location>
        <begin position="304"/>
        <end position="498"/>
    </location>
</feature>
<dbReference type="EMBL" id="VZRH01002850">
    <property type="protein sequence ID" value="NWT95917.1"/>
    <property type="molecule type" value="Genomic_DNA"/>
</dbReference>
<feature type="compositionally biased region" description="Polar residues" evidence="3">
    <location>
        <begin position="395"/>
        <end position="414"/>
    </location>
</feature>
<feature type="compositionally biased region" description="Basic and acidic residues" evidence="3">
    <location>
        <begin position="334"/>
        <end position="344"/>
    </location>
</feature>